<comment type="caution">
    <text evidence="1">The sequence shown here is derived from an EMBL/GenBank/DDBJ whole genome shotgun (WGS) entry which is preliminary data.</text>
</comment>
<gene>
    <name evidence="1" type="ORF">D7W81_10780</name>
</gene>
<dbReference type="EMBL" id="RAWK01000051">
    <property type="protein sequence ID" value="RKH69593.1"/>
    <property type="molecule type" value="Genomic_DNA"/>
</dbReference>
<accession>A0A3A8QLN2</accession>
<protein>
    <submittedName>
        <fullName evidence="1">Uncharacterized protein</fullName>
    </submittedName>
</protein>
<sequence>MMSPVTFEDGPFCPYRSLSAVNVAAGVGVPTMFAGDERLAPLVSTLSMNLSALRTASNAFVAA</sequence>
<organism evidence="1 2">
    <name type="scientific">Corallococcus aberystwythensis</name>
    <dbReference type="NCBI Taxonomy" id="2316722"/>
    <lineage>
        <taxon>Bacteria</taxon>
        <taxon>Pseudomonadati</taxon>
        <taxon>Myxococcota</taxon>
        <taxon>Myxococcia</taxon>
        <taxon>Myxococcales</taxon>
        <taxon>Cystobacterineae</taxon>
        <taxon>Myxococcaceae</taxon>
        <taxon>Corallococcus</taxon>
    </lineage>
</organism>
<dbReference type="AlphaFoldDB" id="A0A3A8QLN2"/>
<evidence type="ECO:0000313" key="2">
    <source>
        <dbReference type="Proteomes" id="UP000267003"/>
    </source>
</evidence>
<dbReference type="Proteomes" id="UP000267003">
    <property type="component" value="Unassembled WGS sequence"/>
</dbReference>
<name>A0A3A8QLN2_9BACT</name>
<reference evidence="2" key="1">
    <citation type="submission" date="2018-09" db="EMBL/GenBank/DDBJ databases">
        <authorList>
            <person name="Livingstone P.G."/>
            <person name="Whitworth D.E."/>
        </authorList>
    </citation>
    <scope>NUCLEOTIDE SEQUENCE [LARGE SCALE GENOMIC DNA]</scope>
    <source>
        <strain evidence="2">AB050A</strain>
    </source>
</reference>
<proteinExistence type="predicted"/>
<keyword evidence="2" id="KW-1185">Reference proteome</keyword>
<evidence type="ECO:0000313" key="1">
    <source>
        <dbReference type="EMBL" id="RKH69593.1"/>
    </source>
</evidence>